<keyword evidence="4" id="KW-0946">Virion</keyword>
<evidence type="ECO:0000313" key="4">
    <source>
        <dbReference type="EMBL" id="RFU66270.1"/>
    </source>
</evidence>
<dbReference type="Proteomes" id="UP000262939">
    <property type="component" value="Unassembled WGS sequence"/>
</dbReference>
<sequence>MHQPNPQTLAWHETLELHELVAFNAIGLMKMKKSLKELKDDQLERIYGQTIHELETSLRELLQFYPYAPHPGESSQYREYGDSFFAGDLLAFTKSNVRNYAVAITETATPMLREVLRKQLNIAIKAHGRIFYYMYQKGLYDSYNLNKILQNDILLAKKALM</sequence>
<evidence type="ECO:0000256" key="1">
    <source>
        <dbReference type="ARBA" id="ARBA00022969"/>
    </source>
</evidence>
<gene>
    <name evidence="4" type="ORF">D0466_01455</name>
</gene>
<dbReference type="Pfam" id="PF07875">
    <property type="entry name" value="Coat_F"/>
    <property type="match status" value="1"/>
</dbReference>
<dbReference type="InterPro" id="IPR012347">
    <property type="entry name" value="Ferritin-like"/>
</dbReference>
<evidence type="ECO:0000313" key="5">
    <source>
        <dbReference type="Proteomes" id="UP000262939"/>
    </source>
</evidence>
<evidence type="ECO:0000256" key="3">
    <source>
        <dbReference type="ARBA" id="ARBA00024344"/>
    </source>
</evidence>
<protein>
    <submittedName>
        <fullName evidence="4">Spore coat protein</fullName>
    </submittedName>
</protein>
<dbReference type="GO" id="GO:0030435">
    <property type="term" value="P:sporulation resulting in formation of a cellular spore"/>
    <property type="evidence" value="ECO:0007669"/>
    <property type="project" value="UniProtKB-KW"/>
</dbReference>
<comment type="caution">
    <text evidence="4">The sequence shown here is derived from an EMBL/GenBank/DDBJ whole genome shotgun (WGS) entry which is preliminary data.</text>
</comment>
<dbReference type="PANTHER" id="PTHR39183:SF1">
    <property type="entry name" value="SPORE COAT PROTEIN F-LIKE PROTEIN YHCQ"/>
    <property type="match status" value="1"/>
</dbReference>
<dbReference type="EMBL" id="QVTD01000002">
    <property type="protein sequence ID" value="RFU66270.1"/>
    <property type="molecule type" value="Genomic_DNA"/>
</dbReference>
<dbReference type="AlphaFoldDB" id="A0A372LIU4"/>
<organism evidence="4 5">
    <name type="scientific">Peribacillus glennii</name>
    <dbReference type="NCBI Taxonomy" id="2303991"/>
    <lineage>
        <taxon>Bacteria</taxon>
        <taxon>Bacillati</taxon>
        <taxon>Bacillota</taxon>
        <taxon>Bacilli</taxon>
        <taxon>Bacillales</taxon>
        <taxon>Bacillaceae</taxon>
        <taxon>Peribacillus</taxon>
    </lineage>
</organism>
<keyword evidence="5" id="KW-1185">Reference proteome</keyword>
<comment type="similarity">
    <text evidence="3">Belongs to the CotF family.</text>
</comment>
<reference evidence="4 5" key="1">
    <citation type="submission" date="2018-08" db="EMBL/GenBank/DDBJ databases">
        <title>Bacillus chawlae sp. nov., Bacillus glennii sp. nov., and Bacillus saganii sp. nov. Isolated from the Vehicle Assembly Building at Kennedy Space Center where the Viking Spacecraft were Assembled.</title>
        <authorList>
            <person name="Seuylemezian A."/>
            <person name="Vaishampayan P."/>
        </authorList>
    </citation>
    <scope>NUCLEOTIDE SEQUENCE [LARGE SCALE GENOMIC DNA]</scope>
    <source>
        <strain evidence="4 5">V44-8</strain>
    </source>
</reference>
<keyword evidence="4" id="KW-0167">Capsid protein</keyword>
<keyword evidence="1" id="KW-0749">Sporulation</keyword>
<dbReference type="PANTHER" id="PTHR39183">
    <property type="entry name" value="SPORE COAT PROTEIN F-LIKE PROTEIN YHCQ"/>
    <property type="match status" value="1"/>
</dbReference>
<evidence type="ECO:0000256" key="2">
    <source>
        <dbReference type="ARBA" id="ARBA00024325"/>
    </source>
</evidence>
<accession>A0A372LIU4</accession>
<comment type="subcellular location">
    <subcellularLocation>
        <location evidence="2">Spore coat</location>
    </subcellularLocation>
</comment>
<dbReference type="RefSeq" id="WP_117320793.1">
    <property type="nucleotide sequence ID" value="NZ_QVTD01000002.1"/>
</dbReference>
<dbReference type="OrthoDB" id="2703958at2"/>
<name>A0A372LIU4_9BACI</name>
<dbReference type="Gene3D" id="1.20.1260.10">
    <property type="match status" value="1"/>
</dbReference>
<dbReference type="InterPro" id="IPR012851">
    <property type="entry name" value="Spore_coat_CotF-like"/>
</dbReference>
<proteinExistence type="inferred from homology"/>